<evidence type="ECO:0000256" key="1">
    <source>
        <dbReference type="SAM" id="Phobius"/>
    </source>
</evidence>
<name>A0A382S999_9ZZZZ</name>
<organism evidence="2">
    <name type="scientific">marine metagenome</name>
    <dbReference type="NCBI Taxonomy" id="408172"/>
    <lineage>
        <taxon>unclassified sequences</taxon>
        <taxon>metagenomes</taxon>
        <taxon>ecological metagenomes</taxon>
    </lineage>
</organism>
<protein>
    <recommendedName>
        <fullName evidence="3">FxsA cytoplasmic membrane protein</fullName>
    </recommendedName>
</protein>
<dbReference type="NCBIfam" id="NF008528">
    <property type="entry name" value="PRK11463.1-2"/>
    <property type="match status" value="1"/>
</dbReference>
<dbReference type="EMBL" id="UINC01127372">
    <property type="protein sequence ID" value="SVD06443.1"/>
    <property type="molecule type" value="Genomic_DNA"/>
</dbReference>
<gene>
    <name evidence="2" type="ORF">METZ01_LOCUS359297</name>
</gene>
<feature type="transmembrane region" description="Helical" evidence="1">
    <location>
        <begin position="27"/>
        <end position="47"/>
    </location>
</feature>
<keyword evidence="1" id="KW-0472">Membrane</keyword>
<dbReference type="InterPro" id="IPR007313">
    <property type="entry name" value="FxsA"/>
</dbReference>
<keyword evidence="1" id="KW-1133">Transmembrane helix</keyword>
<proteinExistence type="predicted"/>
<dbReference type="Pfam" id="PF04186">
    <property type="entry name" value="FxsA"/>
    <property type="match status" value="1"/>
</dbReference>
<dbReference type="GO" id="GO:0016020">
    <property type="term" value="C:membrane"/>
    <property type="evidence" value="ECO:0007669"/>
    <property type="project" value="InterPro"/>
</dbReference>
<feature type="transmembrane region" description="Helical" evidence="1">
    <location>
        <begin position="68"/>
        <end position="91"/>
    </location>
</feature>
<sequence>MFRILLILFLTVPLVEIAILIKIGKVIGAGYTIALVIGTAILGAALLRTQGISTLAKVQTNINRGQLPAIELIEGLILLISGVLLLTPGFFTDMFGFLALVPILRQRLAQTFFVNFMQNRINIKQTNKHTGNIIEGEHWDSDSK</sequence>
<dbReference type="PANTHER" id="PTHR35335:SF1">
    <property type="entry name" value="UPF0716 PROTEIN FXSA"/>
    <property type="match status" value="1"/>
</dbReference>
<reference evidence="2" key="1">
    <citation type="submission" date="2018-05" db="EMBL/GenBank/DDBJ databases">
        <authorList>
            <person name="Lanie J.A."/>
            <person name="Ng W.-L."/>
            <person name="Kazmierczak K.M."/>
            <person name="Andrzejewski T.M."/>
            <person name="Davidsen T.M."/>
            <person name="Wayne K.J."/>
            <person name="Tettelin H."/>
            <person name="Glass J.I."/>
            <person name="Rusch D."/>
            <person name="Podicherti R."/>
            <person name="Tsui H.-C.T."/>
            <person name="Winkler M.E."/>
        </authorList>
    </citation>
    <scope>NUCLEOTIDE SEQUENCE</scope>
</reference>
<dbReference type="AlphaFoldDB" id="A0A382S999"/>
<evidence type="ECO:0000313" key="2">
    <source>
        <dbReference type="EMBL" id="SVD06443.1"/>
    </source>
</evidence>
<keyword evidence="1" id="KW-0812">Transmembrane</keyword>
<accession>A0A382S999</accession>
<dbReference type="PANTHER" id="PTHR35335">
    <property type="entry name" value="UPF0716 PROTEIN FXSA"/>
    <property type="match status" value="1"/>
</dbReference>
<evidence type="ECO:0008006" key="3">
    <source>
        <dbReference type="Google" id="ProtNLM"/>
    </source>
</evidence>